<name>A0ACC2QAG7_9NEOP</name>
<dbReference type="Proteomes" id="UP001231649">
    <property type="component" value="Chromosome 21"/>
</dbReference>
<dbReference type="EMBL" id="CM056797">
    <property type="protein sequence ID" value="KAJ8712819.1"/>
    <property type="molecule type" value="Genomic_DNA"/>
</dbReference>
<evidence type="ECO:0000313" key="1">
    <source>
        <dbReference type="EMBL" id="KAJ8712819.1"/>
    </source>
</evidence>
<protein>
    <submittedName>
        <fullName evidence="1">Uncharacterized protein</fullName>
    </submittedName>
</protein>
<organism evidence="1 2">
    <name type="scientific">Mythimna loreyi</name>
    <dbReference type="NCBI Taxonomy" id="667449"/>
    <lineage>
        <taxon>Eukaryota</taxon>
        <taxon>Metazoa</taxon>
        <taxon>Ecdysozoa</taxon>
        <taxon>Arthropoda</taxon>
        <taxon>Hexapoda</taxon>
        <taxon>Insecta</taxon>
        <taxon>Pterygota</taxon>
        <taxon>Neoptera</taxon>
        <taxon>Endopterygota</taxon>
        <taxon>Lepidoptera</taxon>
        <taxon>Glossata</taxon>
        <taxon>Ditrysia</taxon>
        <taxon>Noctuoidea</taxon>
        <taxon>Noctuidae</taxon>
        <taxon>Noctuinae</taxon>
        <taxon>Hadenini</taxon>
        <taxon>Mythimna</taxon>
    </lineage>
</organism>
<keyword evidence="2" id="KW-1185">Reference proteome</keyword>
<sequence>MLLALIITQLSVLVIANPFHKYPTVFLLDVGNEELEKTNTEQIRVSVPGGSIALRYPAIGDGNTIGHLRVSSIDFGTSFKANIVDGGPGYKYAVLVLMGNPGVPYDAVVTVQTVNDQAYNIPNIGYYPNSSGGDAEVNEDENNSAEDMSDDGPPATSYQSESVAQSTNAEVMQSSVNVYKYAENENMDQSDDDYRNSDDDDDVVDVEENRNEESAVEEDDNEETAVEGDDNEESAVEGDDNEESDSDVNEADNESIERVIHKEYINDVDQTDDSSFQVQGIDTDDADNDEEVSPELAQSIPNDFEEDNEVVVRSRIDSNYDRLRPYLSGGQIYYEDNQKRPDYQREPLDYESPDEVQQIFNDGEIHNNGDKYRDSNNNNYIDSDDNYAVAYK</sequence>
<gene>
    <name evidence="1" type="ORF">PYW08_008123</name>
</gene>
<reference evidence="1" key="1">
    <citation type="submission" date="2023-03" db="EMBL/GenBank/DDBJ databases">
        <title>Chromosome-level genomes of two armyworms, Mythimna separata and Mythimna loreyi, provide insights into the biosynthesis and reception of sex pheromones.</title>
        <authorList>
            <person name="Zhao H."/>
        </authorList>
    </citation>
    <scope>NUCLEOTIDE SEQUENCE</scope>
    <source>
        <strain evidence="1">BeijingLab</strain>
    </source>
</reference>
<accession>A0ACC2QAG7</accession>
<proteinExistence type="predicted"/>
<evidence type="ECO:0000313" key="2">
    <source>
        <dbReference type="Proteomes" id="UP001231649"/>
    </source>
</evidence>
<comment type="caution">
    <text evidence="1">The sequence shown here is derived from an EMBL/GenBank/DDBJ whole genome shotgun (WGS) entry which is preliminary data.</text>
</comment>